<dbReference type="SMART" id="SM00014">
    <property type="entry name" value="acidPPc"/>
    <property type="match status" value="1"/>
</dbReference>
<reference evidence="6 7" key="1">
    <citation type="submission" date="2024-07" db="EMBL/GenBank/DDBJ databases">
        <authorList>
            <person name="Ren Q."/>
        </authorList>
    </citation>
    <scope>NUCLEOTIDE SEQUENCE [LARGE SCALE GENOMIC DNA]</scope>
    <source>
        <strain evidence="6 7">REN37</strain>
    </source>
</reference>
<comment type="caution">
    <text evidence="6">The sequence shown here is derived from an EMBL/GenBank/DDBJ whole genome shotgun (WGS) entry which is preliminary data.</text>
</comment>
<dbReference type="EMBL" id="JBGCUO010000001">
    <property type="protein sequence ID" value="MEY1661546.1"/>
    <property type="molecule type" value="Genomic_DNA"/>
</dbReference>
<dbReference type="PANTHER" id="PTHR14969">
    <property type="entry name" value="SPHINGOSINE-1-PHOSPHATE PHOSPHOHYDROLASE"/>
    <property type="match status" value="1"/>
</dbReference>
<dbReference type="InterPro" id="IPR036938">
    <property type="entry name" value="PAP2/HPO_sf"/>
</dbReference>
<feature type="transmembrane region" description="Helical" evidence="4">
    <location>
        <begin position="75"/>
        <end position="96"/>
    </location>
</feature>
<name>A0ABV4AIG9_9GAMM</name>
<proteinExistence type="predicted"/>
<dbReference type="SUPFAM" id="SSF48317">
    <property type="entry name" value="Acid phosphatase/Vanadium-dependent haloperoxidase"/>
    <property type="match status" value="1"/>
</dbReference>
<evidence type="ECO:0000256" key="4">
    <source>
        <dbReference type="SAM" id="Phobius"/>
    </source>
</evidence>
<evidence type="ECO:0000256" key="1">
    <source>
        <dbReference type="ARBA" id="ARBA00012374"/>
    </source>
</evidence>
<dbReference type="RefSeq" id="WP_369454798.1">
    <property type="nucleotide sequence ID" value="NZ_JBGCUO010000001.1"/>
</dbReference>
<evidence type="ECO:0000313" key="7">
    <source>
        <dbReference type="Proteomes" id="UP001562065"/>
    </source>
</evidence>
<feature type="transmembrane region" description="Helical" evidence="4">
    <location>
        <begin position="209"/>
        <end position="227"/>
    </location>
</feature>
<organism evidence="6 7">
    <name type="scientific">Isoalcanivorax beigongshangi</name>
    <dbReference type="NCBI Taxonomy" id="3238810"/>
    <lineage>
        <taxon>Bacteria</taxon>
        <taxon>Pseudomonadati</taxon>
        <taxon>Pseudomonadota</taxon>
        <taxon>Gammaproteobacteria</taxon>
        <taxon>Oceanospirillales</taxon>
        <taxon>Alcanivoracaceae</taxon>
        <taxon>Isoalcanivorax</taxon>
    </lineage>
</organism>
<dbReference type="Gene3D" id="1.20.144.10">
    <property type="entry name" value="Phosphatidic acid phosphatase type 2/haloperoxidase"/>
    <property type="match status" value="1"/>
</dbReference>
<feature type="transmembrane region" description="Helical" evidence="4">
    <location>
        <begin position="7"/>
        <end position="29"/>
    </location>
</feature>
<dbReference type="Proteomes" id="UP001562065">
    <property type="component" value="Unassembled WGS sequence"/>
</dbReference>
<keyword evidence="4" id="KW-0812">Transmembrane</keyword>
<feature type="transmembrane region" description="Helical" evidence="4">
    <location>
        <begin position="155"/>
        <end position="175"/>
    </location>
</feature>
<evidence type="ECO:0000313" key="6">
    <source>
        <dbReference type="EMBL" id="MEY1661546.1"/>
    </source>
</evidence>
<evidence type="ECO:0000259" key="5">
    <source>
        <dbReference type="SMART" id="SM00014"/>
    </source>
</evidence>
<dbReference type="InterPro" id="IPR000326">
    <property type="entry name" value="PAP2/HPO"/>
</dbReference>
<keyword evidence="4" id="KW-0472">Membrane</keyword>
<feature type="domain" description="Phosphatidic acid phosphatase type 2/haloperoxidase" evidence="5">
    <location>
        <begin position="80"/>
        <end position="224"/>
    </location>
</feature>
<gene>
    <name evidence="6" type="ORF">AB5I84_05205</name>
</gene>
<comment type="catalytic activity">
    <reaction evidence="3">
        <text>di-trans,octa-cis-undecaprenyl diphosphate + H2O = di-trans,octa-cis-undecaprenyl phosphate + phosphate + H(+)</text>
        <dbReference type="Rhea" id="RHEA:28094"/>
        <dbReference type="ChEBI" id="CHEBI:15377"/>
        <dbReference type="ChEBI" id="CHEBI:15378"/>
        <dbReference type="ChEBI" id="CHEBI:43474"/>
        <dbReference type="ChEBI" id="CHEBI:58405"/>
        <dbReference type="ChEBI" id="CHEBI:60392"/>
        <dbReference type="EC" id="3.6.1.27"/>
    </reaction>
</comment>
<dbReference type="PANTHER" id="PTHR14969:SF54">
    <property type="entry name" value="PHOSPHATIDYLGLYCEROPHOSPHATASE B"/>
    <property type="match status" value="1"/>
</dbReference>
<dbReference type="Pfam" id="PF01569">
    <property type="entry name" value="PAP2"/>
    <property type="match status" value="1"/>
</dbReference>
<keyword evidence="4" id="KW-1133">Transmembrane helix</keyword>
<sequence length="234" mass="26201">MHTQIRALLWGSLVLLMLPLALWCTGLAWTPTWISGAAPWLYGVTESAGTYGAAVTSMLWSAVLLWRWPRSRRAALVWLVGVALMLALGQAVKTVIKHQVEAPRPHVQWLSAQQGLGTDPYYRLQRSERQHWLAQHNPALPAWLLAHWQHETDTAFPSGHSVFASSWALLAWVMLWPRRRYAALALITVWAVTAMGSRVVLGMHSAPDLAGATVLSALLVAAAVWWWQRLPARW</sequence>
<dbReference type="EC" id="3.6.1.27" evidence="1"/>
<evidence type="ECO:0000256" key="3">
    <source>
        <dbReference type="ARBA" id="ARBA00047594"/>
    </source>
</evidence>
<accession>A0ABV4AIG9</accession>
<keyword evidence="7" id="KW-1185">Reference proteome</keyword>
<feature type="transmembrane region" description="Helical" evidence="4">
    <location>
        <begin position="49"/>
        <end position="68"/>
    </location>
</feature>
<evidence type="ECO:0000256" key="2">
    <source>
        <dbReference type="ARBA" id="ARBA00032707"/>
    </source>
</evidence>
<feature type="transmembrane region" description="Helical" evidence="4">
    <location>
        <begin position="182"/>
        <end position="203"/>
    </location>
</feature>
<protein>
    <recommendedName>
        <fullName evidence="1">undecaprenyl-diphosphate phosphatase</fullName>
        <ecNumber evidence="1">3.6.1.27</ecNumber>
    </recommendedName>
    <alternativeName>
        <fullName evidence="2">Undecaprenyl pyrophosphate phosphatase</fullName>
    </alternativeName>
</protein>